<proteinExistence type="predicted"/>
<protein>
    <submittedName>
        <fullName evidence="2">Uncharacterized protein</fullName>
    </submittedName>
</protein>
<keyword evidence="1" id="KW-0472">Membrane</keyword>
<evidence type="ECO:0000313" key="2">
    <source>
        <dbReference type="EMBL" id="TVO77685.1"/>
    </source>
</evidence>
<gene>
    <name evidence="2" type="ORF">FHP88_02475</name>
</gene>
<accession>A0A557SJS4</accession>
<dbReference type="Proteomes" id="UP000316649">
    <property type="component" value="Unassembled WGS sequence"/>
</dbReference>
<reference evidence="2 3" key="1">
    <citation type="submission" date="2019-07" db="EMBL/GenBank/DDBJ databases">
        <title>The pathways for chlorine oxyanion respiration interact through the shared metabolite chlorate.</title>
        <authorList>
            <person name="Barnum T.P."/>
            <person name="Cheng Y."/>
            <person name="Hill K.A."/>
            <person name="Lucas L.N."/>
            <person name="Carlson H.K."/>
            <person name="Coates J.D."/>
        </authorList>
    </citation>
    <scope>NUCLEOTIDE SEQUENCE [LARGE SCALE GENOMIC DNA]</scope>
    <source>
        <strain evidence="2 3">BK-1</strain>
    </source>
</reference>
<dbReference type="AlphaFoldDB" id="A0A557SJS4"/>
<name>A0A557SJS4_9GAMM</name>
<dbReference type="EMBL" id="VMNH01000004">
    <property type="protein sequence ID" value="TVO77685.1"/>
    <property type="molecule type" value="Genomic_DNA"/>
</dbReference>
<keyword evidence="1" id="KW-0812">Transmembrane</keyword>
<evidence type="ECO:0000313" key="3">
    <source>
        <dbReference type="Proteomes" id="UP000316649"/>
    </source>
</evidence>
<dbReference type="OrthoDB" id="5767596at2"/>
<sequence length="176" mass="20030">MKFEISEQESKQSKIPHEIFLTNLVGNHILWFIASLGLVRSYWQPLAMVPVVSLLLLCYTLWRANKSKKSDPWYVMCHWQLCAGRSRVFILMLLLLGIIALLGWVGFTYFGMKEVAVIALIGGLGVLPVMVTVLVLILMESDALHQAAQYKLPDRMIKLYPNPDIKIIEEKTLIDS</sequence>
<comment type="caution">
    <text evidence="2">The sequence shown here is derived from an EMBL/GenBank/DDBJ whole genome shotgun (WGS) entry which is preliminary data.</text>
</comment>
<keyword evidence="1" id="KW-1133">Transmembrane helix</keyword>
<keyword evidence="3" id="KW-1185">Reference proteome</keyword>
<feature type="transmembrane region" description="Helical" evidence="1">
    <location>
        <begin position="20"/>
        <end position="39"/>
    </location>
</feature>
<evidence type="ECO:0000256" key="1">
    <source>
        <dbReference type="SAM" id="Phobius"/>
    </source>
</evidence>
<feature type="transmembrane region" description="Helical" evidence="1">
    <location>
        <begin position="45"/>
        <end position="62"/>
    </location>
</feature>
<feature type="transmembrane region" description="Helical" evidence="1">
    <location>
        <begin position="116"/>
        <end position="139"/>
    </location>
</feature>
<organism evidence="2 3">
    <name type="scientific">Sedimenticola selenatireducens</name>
    <dbReference type="NCBI Taxonomy" id="191960"/>
    <lineage>
        <taxon>Bacteria</taxon>
        <taxon>Pseudomonadati</taxon>
        <taxon>Pseudomonadota</taxon>
        <taxon>Gammaproteobacteria</taxon>
        <taxon>Chromatiales</taxon>
        <taxon>Sedimenticolaceae</taxon>
        <taxon>Sedimenticola</taxon>
    </lineage>
</organism>
<dbReference type="RefSeq" id="WP_144357410.1">
    <property type="nucleotide sequence ID" value="NZ_VMNH01000004.1"/>
</dbReference>
<feature type="transmembrane region" description="Helical" evidence="1">
    <location>
        <begin position="88"/>
        <end position="110"/>
    </location>
</feature>